<protein>
    <submittedName>
        <fullName evidence="2">Uncharacterized protein</fullName>
    </submittedName>
</protein>
<evidence type="ECO:0000313" key="2">
    <source>
        <dbReference type="EMBL" id="TWU15039.1"/>
    </source>
</evidence>
<comment type="caution">
    <text evidence="2">The sequence shown here is derived from an EMBL/GenBank/DDBJ whole genome shotgun (WGS) entry which is preliminary data.</text>
</comment>
<evidence type="ECO:0000256" key="1">
    <source>
        <dbReference type="SAM" id="MobiDB-lite"/>
    </source>
</evidence>
<dbReference type="EMBL" id="SJPT01000016">
    <property type="protein sequence ID" value="TWU15039.1"/>
    <property type="molecule type" value="Genomic_DNA"/>
</dbReference>
<reference evidence="2 3" key="1">
    <citation type="submission" date="2019-02" db="EMBL/GenBank/DDBJ databases">
        <title>Deep-cultivation of Planctomycetes and their phenomic and genomic characterization uncovers novel biology.</title>
        <authorList>
            <person name="Wiegand S."/>
            <person name="Jogler M."/>
            <person name="Boedeker C."/>
            <person name="Pinto D."/>
            <person name="Vollmers J."/>
            <person name="Rivas-Marin E."/>
            <person name="Kohn T."/>
            <person name="Peeters S.H."/>
            <person name="Heuer A."/>
            <person name="Rast P."/>
            <person name="Oberbeckmann S."/>
            <person name="Bunk B."/>
            <person name="Jeske O."/>
            <person name="Meyerdierks A."/>
            <person name="Storesund J.E."/>
            <person name="Kallscheuer N."/>
            <person name="Luecker S."/>
            <person name="Lage O.M."/>
            <person name="Pohl T."/>
            <person name="Merkel B.J."/>
            <person name="Hornburger P."/>
            <person name="Mueller R.-W."/>
            <person name="Bruemmer F."/>
            <person name="Labrenz M."/>
            <person name="Spormann A.M."/>
            <person name="Op Den Camp H."/>
            <person name="Overmann J."/>
            <person name="Amann R."/>
            <person name="Jetten M.S.M."/>
            <person name="Mascher T."/>
            <person name="Medema M.H."/>
            <person name="Devos D.P."/>
            <person name="Kaster A.-K."/>
            <person name="Ovreas L."/>
            <person name="Rohde M."/>
            <person name="Galperin M.Y."/>
            <person name="Jogler C."/>
        </authorList>
    </citation>
    <scope>NUCLEOTIDE SEQUENCE [LARGE SCALE GENOMIC DNA]</scope>
    <source>
        <strain evidence="2 3">Pla52o</strain>
    </source>
</reference>
<dbReference type="AlphaFoldDB" id="A0A5C6BWI4"/>
<feature type="region of interest" description="Disordered" evidence="1">
    <location>
        <begin position="36"/>
        <end position="94"/>
    </location>
</feature>
<sequence>MPRPKRADEKDAIYHALNRGNGRWTIFHKDADDKAARSNSLVDSPRQSPRTVNLGRIDRTSPRPPVHPPPPRKTQETSPGTEKSILTPFLVPEI</sequence>
<gene>
    <name evidence="2" type="ORF">Pla52o_55760</name>
</gene>
<evidence type="ECO:0000313" key="3">
    <source>
        <dbReference type="Proteomes" id="UP000316304"/>
    </source>
</evidence>
<keyword evidence="3" id="KW-1185">Reference proteome</keyword>
<feature type="compositionally biased region" description="Pro residues" evidence="1">
    <location>
        <begin position="62"/>
        <end position="72"/>
    </location>
</feature>
<proteinExistence type="predicted"/>
<feature type="compositionally biased region" description="Polar residues" evidence="1">
    <location>
        <begin position="37"/>
        <end position="51"/>
    </location>
</feature>
<name>A0A5C6BWI4_9BACT</name>
<organism evidence="2 3">
    <name type="scientific">Novipirellula galeiformis</name>
    <dbReference type="NCBI Taxonomy" id="2528004"/>
    <lineage>
        <taxon>Bacteria</taxon>
        <taxon>Pseudomonadati</taxon>
        <taxon>Planctomycetota</taxon>
        <taxon>Planctomycetia</taxon>
        <taxon>Pirellulales</taxon>
        <taxon>Pirellulaceae</taxon>
        <taxon>Novipirellula</taxon>
    </lineage>
</organism>
<dbReference type="Proteomes" id="UP000316304">
    <property type="component" value="Unassembled WGS sequence"/>
</dbReference>
<accession>A0A5C6BWI4</accession>